<keyword evidence="1 2" id="KW-0597">Phosphoprotein</keyword>
<dbReference type="PANTHER" id="PTHR44591">
    <property type="entry name" value="STRESS RESPONSE REGULATOR PROTEIN 1"/>
    <property type="match status" value="1"/>
</dbReference>
<evidence type="ECO:0000313" key="5">
    <source>
        <dbReference type="Proteomes" id="UP000248975"/>
    </source>
</evidence>
<dbReference type="PANTHER" id="PTHR44591:SF3">
    <property type="entry name" value="RESPONSE REGULATORY DOMAIN-CONTAINING PROTEIN"/>
    <property type="match status" value="1"/>
</dbReference>
<feature type="domain" description="Response regulatory" evidence="3">
    <location>
        <begin position="9"/>
        <end position="125"/>
    </location>
</feature>
<evidence type="ECO:0000256" key="2">
    <source>
        <dbReference type="PROSITE-ProRule" id="PRU00169"/>
    </source>
</evidence>
<name>A0A2W5UEZ8_CERSP</name>
<feature type="modified residue" description="4-aspartylphosphate" evidence="2">
    <location>
        <position position="60"/>
    </location>
</feature>
<evidence type="ECO:0000313" key="4">
    <source>
        <dbReference type="EMBL" id="PZQ96580.1"/>
    </source>
</evidence>
<dbReference type="CDD" id="cd00156">
    <property type="entry name" value="REC"/>
    <property type="match status" value="1"/>
</dbReference>
<organism evidence="4 5">
    <name type="scientific">Cereibacter sphaeroides</name>
    <name type="common">Rhodobacter sphaeroides</name>
    <dbReference type="NCBI Taxonomy" id="1063"/>
    <lineage>
        <taxon>Bacteria</taxon>
        <taxon>Pseudomonadati</taxon>
        <taxon>Pseudomonadota</taxon>
        <taxon>Alphaproteobacteria</taxon>
        <taxon>Rhodobacterales</taxon>
        <taxon>Paracoccaceae</taxon>
        <taxon>Cereibacter</taxon>
    </lineage>
</organism>
<dbReference type="PROSITE" id="PS50110">
    <property type="entry name" value="RESPONSE_REGULATORY"/>
    <property type="match status" value="1"/>
</dbReference>
<sequence>MDDAKAMETLMVVDGEVLIRTELSNYLRHCGYIVIEAASTDEAKTVLAKAQMSVDVVLCDADAPGEVNGFGFASWLRKEHPQIDIILAGTVDKAAQEAAKLCDDGPHLARPYDPTSVSDFIRQRLAQRDRNRKP</sequence>
<dbReference type="Pfam" id="PF00072">
    <property type="entry name" value="Response_reg"/>
    <property type="match status" value="1"/>
</dbReference>
<dbReference type="InterPro" id="IPR001789">
    <property type="entry name" value="Sig_transdc_resp-reg_receiver"/>
</dbReference>
<dbReference type="EMBL" id="QFQS01000003">
    <property type="protein sequence ID" value="PZQ96580.1"/>
    <property type="molecule type" value="Genomic_DNA"/>
</dbReference>
<dbReference type="SMART" id="SM00448">
    <property type="entry name" value="REC"/>
    <property type="match status" value="1"/>
</dbReference>
<gene>
    <name evidence="4" type="ORF">DI533_13300</name>
</gene>
<proteinExistence type="predicted"/>
<dbReference type="AlphaFoldDB" id="A0A2W5UEZ8"/>
<evidence type="ECO:0000256" key="1">
    <source>
        <dbReference type="ARBA" id="ARBA00022553"/>
    </source>
</evidence>
<dbReference type="GO" id="GO:0000160">
    <property type="term" value="P:phosphorelay signal transduction system"/>
    <property type="evidence" value="ECO:0007669"/>
    <property type="project" value="InterPro"/>
</dbReference>
<comment type="caution">
    <text evidence="4">The sequence shown here is derived from an EMBL/GenBank/DDBJ whole genome shotgun (WGS) entry which is preliminary data.</text>
</comment>
<protein>
    <submittedName>
        <fullName evidence="4">Response regulator</fullName>
    </submittedName>
</protein>
<accession>A0A2W5UEZ8</accession>
<reference evidence="4 5" key="1">
    <citation type="submission" date="2017-08" db="EMBL/GenBank/DDBJ databases">
        <title>Infants hospitalized years apart are colonized by the same room-sourced microbial strains.</title>
        <authorList>
            <person name="Brooks B."/>
            <person name="Olm M.R."/>
            <person name="Firek B.A."/>
            <person name="Baker R."/>
            <person name="Thomas B.C."/>
            <person name="Morowitz M.J."/>
            <person name="Banfield J.F."/>
        </authorList>
    </citation>
    <scope>NUCLEOTIDE SEQUENCE [LARGE SCALE GENOMIC DNA]</scope>
    <source>
        <strain evidence="4">S2_003_000_R2_11</strain>
    </source>
</reference>
<dbReference type="InterPro" id="IPR011006">
    <property type="entry name" value="CheY-like_superfamily"/>
</dbReference>
<dbReference type="SUPFAM" id="SSF52172">
    <property type="entry name" value="CheY-like"/>
    <property type="match status" value="1"/>
</dbReference>
<dbReference type="InterPro" id="IPR050595">
    <property type="entry name" value="Bact_response_regulator"/>
</dbReference>
<dbReference type="Proteomes" id="UP000248975">
    <property type="component" value="Unassembled WGS sequence"/>
</dbReference>
<dbReference type="Gene3D" id="3.40.50.2300">
    <property type="match status" value="1"/>
</dbReference>
<evidence type="ECO:0000259" key="3">
    <source>
        <dbReference type="PROSITE" id="PS50110"/>
    </source>
</evidence>